<keyword evidence="2" id="KW-0560">Oxidoreductase</keyword>
<dbReference type="SUPFAM" id="SSF51735">
    <property type="entry name" value="NAD(P)-binding Rossmann-fold domains"/>
    <property type="match status" value="1"/>
</dbReference>
<dbReference type="GO" id="GO:0016491">
    <property type="term" value="F:oxidoreductase activity"/>
    <property type="evidence" value="ECO:0007669"/>
    <property type="project" value="UniProtKB-KW"/>
</dbReference>
<comment type="caution">
    <text evidence="2">The sequence shown here is derived from an EMBL/GenBank/DDBJ whole genome shotgun (WGS) entry which is preliminary data.</text>
</comment>
<evidence type="ECO:0000256" key="1">
    <source>
        <dbReference type="ARBA" id="ARBA00006484"/>
    </source>
</evidence>
<accession>A0ABW6LN15</accession>
<name>A0ABW6LN15_9ACTN</name>
<dbReference type="EMBL" id="JBIAFP010000025">
    <property type="protein sequence ID" value="MFE9229449.1"/>
    <property type="molecule type" value="Genomic_DNA"/>
</dbReference>
<dbReference type="CDD" id="cd05233">
    <property type="entry name" value="SDR_c"/>
    <property type="match status" value="1"/>
</dbReference>
<dbReference type="PANTHER" id="PTHR45267:SF2">
    <property type="entry name" value="NADPH-DEPENDENT PTERIN ALDEHYDE REDUCTASE"/>
    <property type="match status" value="1"/>
</dbReference>
<reference evidence="2 3" key="1">
    <citation type="submission" date="2024-10" db="EMBL/GenBank/DDBJ databases">
        <title>The Natural Products Discovery Center: Release of the First 8490 Sequenced Strains for Exploring Actinobacteria Biosynthetic Diversity.</title>
        <authorList>
            <person name="Kalkreuter E."/>
            <person name="Kautsar S.A."/>
            <person name="Yang D."/>
            <person name="Bader C.D."/>
            <person name="Teijaro C.N."/>
            <person name="Fluegel L."/>
            <person name="Davis C.M."/>
            <person name="Simpson J.R."/>
            <person name="Lauterbach L."/>
            <person name="Steele A.D."/>
            <person name="Gui C."/>
            <person name="Meng S."/>
            <person name="Li G."/>
            <person name="Viehrig K."/>
            <person name="Ye F."/>
            <person name="Su P."/>
            <person name="Kiefer A.F."/>
            <person name="Nichols A."/>
            <person name="Cepeda A.J."/>
            <person name="Yan W."/>
            <person name="Fan B."/>
            <person name="Jiang Y."/>
            <person name="Adhikari A."/>
            <person name="Zheng C.-J."/>
            <person name="Schuster L."/>
            <person name="Cowan T.M."/>
            <person name="Smanski M.J."/>
            <person name="Chevrette M.G."/>
            <person name="De Carvalho L.P.S."/>
            <person name="Shen B."/>
        </authorList>
    </citation>
    <scope>NUCLEOTIDE SEQUENCE [LARGE SCALE GENOMIC DNA]</scope>
    <source>
        <strain evidence="2 3">NPDC007066</strain>
    </source>
</reference>
<comment type="similarity">
    <text evidence="1">Belongs to the short-chain dehydrogenases/reductases (SDR) family.</text>
</comment>
<keyword evidence="3" id="KW-1185">Reference proteome</keyword>
<dbReference type="InterPro" id="IPR036291">
    <property type="entry name" value="NAD(P)-bd_dom_sf"/>
</dbReference>
<dbReference type="PRINTS" id="PR00081">
    <property type="entry name" value="GDHRDH"/>
</dbReference>
<proteinExistence type="inferred from homology"/>
<dbReference type="Pfam" id="PF00106">
    <property type="entry name" value="adh_short"/>
    <property type="match status" value="1"/>
</dbReference>
<dbReference type="PROSITE" id="PS00061">
    <property type="entry name" value="ADH_SHORT"/>
    <property type="match status" value="1"/>
</dbReference>
<dbReference type="EC" id="1.-.-.-" evidence="2"/>
<dbReference type="PANTHER" id="PTHR45267">
    <property type="match status" value="1"/>
</dbReference>
<dbReference type="InterPro" id="IPR020904">
    <property type="entry name" value="Sc_DH/Rdtase_CS"/>
</dbReference>
<evidence type="ECO:0000313" key="3">
    <source>
        <dbReference type="Proteomes" id="UP001601288"/>
    </source>
</evidence>
<sequence>MSSRYPVVISGVTKGMGRAMALRFAELGHPVSGCGRSADRVAQVRDVLGPGHLVETLDVTDAGSVRRWARATVSELGAPGLVIANAGAVHAQRPVWEVEPALFAEVMRVNVDGVHTMTHAFLPLLLTSGGMFVAVSSGWGRNPRHHLAAYTAAKFAVEGYVGAVAQEVPPHVKVFAIAPDSAVDTDMLATCLPEEHHTYPGPDEWARTAVDHLLHDLPHEPSGGGRSFPAPTRQI</sequence>
<dbReference type="Proteomes" id="UP001601288">
    <property type="component" value="Unassembled WGS sequence"/>
</dbReference>
<evidence type="ECO:0000313" key="2">
    <source>
        <dbReference type="EMBL" id="MFE9229449.1"/>
    </source>
</evidence>
<dbReference type="Gene3D" id="3.40.50.720">
    <property type="entry name" value="NAD(P)-binding Rossmann-like Domain"/>
    <property type="match status" value="1"/>
</dbReference>
<dbReference type="InterPro" id="IPR053241">
    <property type="entry name" value="NADPH_pterin_aldehyde_rdct"/>
</dbReference>
<dbReference type="InterPro" id="IPR002347">
    <property type="entry name" value="SDR_fam"/>
</dbReference>
<organism evidence="2 3">
    <name type="scientific">Streptomyces massasporeus</name>
    <dbReference type="NCBI Taxonomy" id="67324"/>
    <lineage>
        <taxon>Bacteria</taxon>
        <taxon>Bacillati</taxon>
        <taxon>Actinomycetota</taxon>
        <taxon>Actinomycetes</taxon>
        <taxon>Kitasatosporales</taxon>
        <taxon>Streptomycetaceae</taxon>
        <taxon>Streptomyces</taxon>
    </lineage>
</organism>
<dbReference type="RefSeq" id="WP_358286163.1">
    <property type="nucleotide sequence ID" value="NZ_JBEYGJ010000025.1"/>
</dbReference>
<gene>
    <name evidence="2" type="ORF">ACFYM3_33600</name>
</gene>
<protein>
    <submittedName>
        <fullName evidence="2">SDR family oxidoreductase</fullName>
        <ecNumber evidence="2">1.-.-.-</ecNumber>
    </submittedName>
</protein>